<evidence type="ECO:0000259" key="7">
    <source>
        <dbReference type="PROSITE" id="PS51745"/>
    </source>
</evidence>
<name>A0A0L0FYH6_9EUKA</name>
<dbReference type="Gene3D" id="3.30.60.90">
    <property type="match status" value="1"/>
</dbReference>
<feature type="region of interest" description="Disordered" evidence="5">
    <location>
        <begin position="111"/>
        <end position="213"/>
    </location>
</feature>
<accession>A0A0L0FYH6</accession>
<dbReference type="InterPro" id="IPR043145">
    <property type="entry name" value="Znf_ZZ_sf"/>
</dbReference>
<dbReference type="SMART" id="SM00666">
    <property type="entry name" value="PB1"/>
    <property type="match status" value="1"/>
</dbReference>
<dbReference type="PANTHER" id="PTHR20930:SF0">
    <property type="entry name" value="PROTEIN ILRUN"/>
    <property type="match status" value="1"/>
</dbReference>
<evidence type="ECO:0000256" key="3">
    <source>
        <dbReference type="ARBA" id="ARBA00022833"/>
    </source>
</evidence>
<feature type="compositionally biased region" description="Basic and acidic residues" evidence="5">
    <location>
        <begin position="503"/>
        <end position="568"/>
    </location>
</feature>
<keyword evidence="3" id="KW-0862">Zinc</keyword>
<dbReference type="GO" id="GO:0008270">
    <property type="term" value="F:zinc ion binding"/>
    <property type="evidence" value="ECO:0007669"/>
    <property type="project" value="UniProtKB-KW"/>
</dbReference>
<evidence type="ECO:0000313" key="9">
    <source>
        <dbReference type="Proteomes" id="UP000054560"/>
    </source>
</evidence>
<organism evidence="8 9">
    <name type="scientific">Sphaeroforma arctica JP610</name>
    <dbReference type="NCBI Taxonomy" id="667725"/>
    <lineage>
        <taxon>Eukaryota</taxon>
        <taxon>Ichthyosporea</taxon>
        <taxon>Ichthyophonida</taxon>
        <taxon>Sphaeroforma</taxon>
    </lineage>
</organism>
<feature type="compositionally biased region" description="Polar residues" evidence="5">
    <location>
        <begin position="575"/>
        <end position="624"/>
    </location>
</feature>
<feature type="region of interest" description="Disordered" evidence="5">
    <location>
        <begin position="436"/>
        <end position="482"/>
    </location>
</feature>
<dbReference type="AlphaFoldDB" id="A0A0L0FYH6"/>
<feature type="domain" description="ZZ-type" evidence="6">
    <location>
        <begin position="268"/>
        <end position="319"/>
    </location>
</feature>
<dbReference type="Proteomes" id="UP000054560">
    <property type="component" value="Unassembled WGS sequence"/>
</dbReference>
<dbReference type="SUPFAM" id="SSF57850">
    <property type="entry name" value="RING/U-box"/>
    <property type="match status" value="1"/>
</dbReference>
<dbReference type="PROSITE" id="PS50135">
    <property type="entry name" value="ZF_ZZ_2"/>
    <property type="match status" value="1"/>
</dbReference>
<protein>
    <recommendedName>
        <fullName evidence="10">ZZ-type domain-containing protein</fullName>
    </recommendedName>
</protein>
<evidence type="ECO:0000256" key="5">
    <source>
        <dbReference type="SAM" id="MobiDB-lite"/>
    </source>
</evidence>
<dbReference type="SMART" id="SM00291">
    <property type="entry name" value="ZnF_ZZ"/>
    <property type="match status" value="1"/>
</dbReference>
<evidence type="ECO:0000313" key="8">
    <source>
        <dbReference type="EMBL" id="KNC81674.1"/>
    </source>
</evidence>
<gene>
    <name evidence="8" type="ORF">SARC_06005</name>
</gene>
<reference evidence="8 9" key="1">
    <citation type="submission" date="2011-02" db="EMBL/GenBank/DDBJ databases">
        <title>The Genome Sequence of Sphaeroforma arctica JP610.</title>
        <authorList>
            <consortium name="The Broad Institute Genome Sequencing Platform"/>
            <person name="Russ C."/>
            <person name="Cuomo C."/>
            <person name="Young S.K."/>
            <person name="Zeng Q."/>
            <person name="Gargeya S."/>
            <person name="Alvarado L."/>
            <person name="Berlin A."/>
            <person name="Chapman S.B."/>
            <person name="Chen Z."/>
            <person name="Freedman E."/>
            <person name="Gellesch M."/>
            <person name="Goldberg J."/>
            <person name="Griggs A."/>
            <person name="Gujja S."/>
            <person name="Heilman E."/>
            <person name="Heiman D."/>
            <person name="Howarth C."/>
            <person name="Mehta T."/>
            <person name="Neiman D."/>
            <person name="Pearson M."/>
            <person name="Roberts A."/>
            <person name="Saif S."/>
            <person name="Shea T."/>
            <person name="Shenoy N."/>
            <person name="Sisk P."/>
            <person name="Stolte C."/>
            <person name="Sykes S."/>
            <person name="White J."/>
            <person name="Yandava C."/>
            <person name="Burger G."/>
            <person name="Gray M.W."/>
            <person name="Holland P.W.H."/>
            <person name="King N."/>
            <person name="Lang F.B.F."/>
            <person name="Roger A.J."/>
            <person name="Ruiz-Trillo I."/>
            <person name="Haas B."/>
            <person name="Nusbaum C."/>
            <person name="Birren B."/>
        </authorList>
    </citation>
    <scope>NUCLEOTIDE SEQUENCE [LARGE SCALE GENOMIC DNA]</scope>
    <source>
        <strain evidence="8 9">JP610</strain>
    </source>
</reference>
<dbReference type="InterPro" id="IPR000433">
    <property type="entry name" value="Znf_ZZ"/>
</dbReference>
<dbReference type="OrthoDB" id="2122982at2759"/>
<dbReference type="GeneID" id="25906509"/>
<keyword evidence="1" id="KW-0479">Metal-binding</keyword>
<feature type="compositionally biased region" description="Basic and acidic residues" evidence="5">
    <location>
        <begin position="457"/>
        <end position="480"/>
    </location>
</feature>
<evidence type="ECO:0000256" key="1">
    <source>
        <dbReference type="ARBA" id="ARBA00022723"/>
    </source>
</evidence>
<dbReference type="PANTHER" id="PTHR20930">
    <property type="entry name" value="OVARIAN CARCINOMA ANTIGEN CA125-RELATED"/>
    <property type="match status" value="1"/>
</dbReference>
<evidence type="ECO:0000256" key="2">
    <source>
        <dbReference type="ARBA" id="ARBA00022771"/>
    </source>
</evidence>
<evidence type="ECO:0000259" key="6">
    <source>
        <dbReference type="PROSITE" id="PS50135"/>
    </source>
</evidence>
<dbReference type="InterPro" id="IPR000270">
    <property type="entry name" value="PB1_dom"/>
</dbReference>
<feature type="domain" description="PB1" evidence="7">
    <location>
        <begin position="1"/>
        <end position="75"/>
    </location>
</feature>
<dbReference type="eggNOG" id="KOG0504">
    <property type="taxonomic scope" value="Eukaryota"/>
</dbReference>
<dbReference type="RefSeq" id="XP_014155576.1">
    <property type="nucleotide sequence ID" value="XM_014300101.1"/>
</dbReference>
<proteinExistence type="predicted"/>
<feature type="compositionally biased region" description="Acidic residues" evidence="5">
    <location>
        <begin position="128"/>
        <end position="138"/>
    </location>
</feature>
<dbReference type="Pfam" id="PF00569">
    <property type="entry name" value="ZZ"/>
    <property type="match status" value="1"/>
</dbReference>
<dbReference type="CDD" id="cd05992">
    <property type="entry name" value="PB1"/>
    <property type="match status" value="1"/>
</dbReference>
<feature type="region of interest" description="Disordered" evidence="5">
    <location>
        <begin position="503"/>
        <end position="662"/>
    </location>
</feature>
<dbReference type="SUPFAM" id="SSF54277">
    <property type="entry name" value="CAD &amp; PB1 domains"/>
    <property type="match status" value="1"/>
</dbReference>
<feature type="compositionally biased region" description="Polar residues" evidence="5">
    <location>
        <begin position="184"/>
        <end position="197"/>
    </location>
</feature>
<feature type="compositionally biased region" description="Basic and acidic residues" evidence="5">
    <location>
        <begin position="198"/>
        <end position="213"/>
    </location>
</feature>
<dbReference type="PROSITE" id="PS01357">
    <property type="entry name" value="ZF_ZZ_1"/>
    <property type="match status" value="1"/>
</dbReference>
<sequence>MTSIKVINGPSDIRRLRAANWVDAKKQILSRFDAQNFTAKYVDEDGDDVTISTEDEFQEALEQATGTLRVILFDVEKRSDVSDIPNIPVMSSDFDKEDTVLVEPVDETCVEPTVDEPEEVQPVVTESLSEDSDAEDMGEQQATVEAVDTEPESNAKDKEGDAGQAENEGDVNNEYKSETHEVTVANNVETETSGSKATDTKVAEETATDNKDGKKEAPKLFDFLECVLGKGIGELVENLAKIDLREYKDDSEQNESTESSETTKKRMHPGVFCDQCEKTIVGTRYTCMVCPDYDMCDTCYQRVGHPENHTLVLRPVPDSESGHYGRPGRFSHFTPEYLSGPDNFNEHMMRMGQSSRNMYGGYPHGRGVQYNFGGPNMQGSAYMFGVPMHRDVPVAHPGCTGCPPRQCRVCQQRRAPPQARTEPMTLFNFLDTLRGRQTNGSGERKAADNRCGTNVNGKHEAKTSGKSCTAKEEGSSDNRKCFKPKLSNVTVRVVNEKTRPKADEFVKKATEPETPAKVEQTPKTKVEQTPKTKVEQTPKTKVEQTPKTKVEQTSETKVEQSPELKVELCPESVADSKSTEQTVSPPDSKSTQQTVSAPDSKSAKQTVSADDSKSTQQPVSSGDSKGTEHDQGEFVIVETVPDIEEPSTSSAPSASASGASTPKEHLDIMHTLYEMGFKDRSLNAAYIRMYGSDVSEIANRLSERKS</sequence>
<feature type="compositionally biased region" description="Low complexity" evidence="5">
    <location>
        <begin position="646"/>
        <end position="661"/>
    </location>
</feature>
<keyword evidence="9" id="KW-1185">Reference proteome</keyword>
<keyword evidence="2 4" id="KW-0863">Zinc-finger</keyword>
<dbReference type="InterPro" id="IPR053793">
    <property type="entry name" value="PB1-like"/>
</dbReference>
<dbReference type="CDD" id="cd02340">
    <property type="entry name" value="ZZ_NBR1_like"/>
    <property type="match status" value="1"/>
</dbReference>
<dbReference type="STRING" id="667725.A0A0L0FYH6"/>
<dbReference type="Pfam" id="PF00564">
    <property type="entry name" value="PB1"/>
    <property type="match status" value="1"/>
</dbReference>
<evidence type="ECO:0008006" key="10">
    <source>
        <dbReference type="Google" id="ProtNLM"/>
    </source>
</evidence>
<dbReference type="PROSITE" id="PS51745">
    <property type="entry name" value="PB1"/>
    <property type="match status" value="1"/>
</dbReference>
<evidence type="ECO:0000256" key="4">
    <source>
        <dbReference type="PROSITE-ProRule" id="PRU00228"/>
    </source>
</evidence>
<dbReference type="Gene3D" id="3.10.20.90">
    <property type="entry name" value="Phosphatidylinositol 3-kinase Catalytic Subunit, Chain A, domain 1"/>
    <property type="match status" value="1"/>
</dbReference>
<dbReference type="EMBL" id="KQ242008">
    <property type="protein sequence ID" value="KNC81674.1"/>
    <property type="molecule type" value="Genomic_DNA"/>
</dbReference>